<name>A0A9P6NS53_9BASI</name>
<feature type="region of interest" description="Disordered" evidence="1">
    <location>
        <begin position="234"/>
        <end position="259"/>
    </location>
</feature>
<evidence type="ECO:0000313" key="3">
    <source>
        <dbReference type="Proteomes" id="UP000886653"/>
    </source>
</evidence>
<keyword evidence="3" id="KW-1185">Reference proteome</keyword>
<reference evidence="2" key="1">
    <citation type="submission" date="2013-11" db="EMBL/GenBank/DDBJ databases">
        <title>Genome sequence of the fusiform rust pathogen reveals effectors for host alternation and coevolution with pine.</title>
        <authorList>
            <consortium name="DOE Joint Genome Institute"/>
            <person name="Smith K."/>
            <person name="Pendleton A."/>
            <person name="Kubisiak T."/>
            <person name="Anderson C."/>
            <person name="Salamov A."/>
            <person name="Aerts A."/>
            <person name="Riley R."/>
            <person name="Clum A."/>
            <person name="Lindquist E."/>
            <person name="Ence D."/>
            <person name="Campbell M."/>
            <person name="Kronenberg Z."/>
            <person name="Feau N."/>
            <person name="Dhillon B."/>
            <person name="Hamelin R."/>
            <person name="Burleigh J."/>
            <person name="Smith J."/>
            <person name="Yandell M."/>
            <person name="Nelson C."/>
            <person name="Grigoriev I."/>
            <person name="Davis J."/>
        </authorList>
    </citation>
    <scope>NUCLEOTIDE SEQUENCE</scope>
    <source>
        <strain evidence="2">G11</strain>
    </source>
</reference>
<feature type="compositionally biased region" description="Basic and acidic residues" evidence="1">
    <location>
        <begin position="165"/>
        <end position="182"/>
    </location>
</feature>
<proteinExistence type="predicted"/>
<sequence>MACGNAQVSYHSPGLLQELWSIFQYDQSIESVHFNTLNARLRKVLPDSSFSLSASLQALHDVGLIQRSTSSHKRSNYGRWTLVPGVMRSLEVELAKLEGSNESRVQDAKKEQNQISSAPHRTRRSSNCLSSTIQIDDTPRARRSLRTRRQTTPGRCSGLSSKVTRAQDDVRVMVEETRDLNGGRRRRVASAEREAEESKRSLRNTNEALSRSLKEKEIRIRDLEQELDRLNENRDVLRDRNQRRSQDTGPAPPEDMRSELERARKEIRKLTSNLRMAKKQLQESQTALQNSEDTAEALSQNYTSLKAKTKNLSAALAKLERKNSAQHTHLEQQKRKAIDIIASIGEEVS</sequence>
<dbReference type="AlphaFoldDB" id="A0A9P6NS53"/>
<evidence type="ECO:0000256" key="1">
    <source>
        <dbReference type="SAM" id="MobiDB-lite"/>
    </source>
</evidence>
<dbReference type="EMBL" id="MU167229">
    <property type="protein sequence ID" value="KAG0149327.1"/>
    <property type="molecule type" value="Genomic_DNA"/>
</dbReference>
<organism evidence="2 3">
    <name type="scientific">Cronartium quercuum f. sp. fusiforme G11</name>
    <dbReference type="NCBI Taxonomy" id="708437"/>
    <lineage>
        <taxon>Eukaryota</taxon>
        <taxon>Fungi</taxon>
        <taxon>Dikarya</taxon>
        <taxon>Basidiomycota</taxon>
        <taxon>Pucciniomycotina</taxon>
        <taxon>Pucciniomycetes</taxon>
        <taxon>Pucciniales</taxon>
        <taxon>Coleosporiaceae</taxon>
        <taxon>Cronartium</taxon>
    </lineage>
</organism>
<feature type="compositionally biased region" description="Basic and acidic residues" evidence="1">
    <location>
        <begin position="189"/>
        <end position="200"/>
    </location>
</feature>
<dbReference type="SUPFAM" id="SSF58100">
    <property type="entry name" value="Bacterial hemolysins"/>
    <property type="match status" value="1"/>
</dbReference>
<feature type="compositionally biased region" description="Basic and acidic residues" evidence="1">
    <location>
        <begin position="234"/>
        <end position="246"/>
    </location>
</feature>
<accession>A0A9P6NS53</accession>
<evidence type="ECO:0000313" key="2">
    <source>
        <dbReference type="EMBL" id="KAG0149327.1"/>
    </source>
</evidence>
<feature type="compositionally biased region" description="Polar residues" evidence="1">
    <location>
        <begin position="113"/>
        <end position="135"/>
    </location>
</feature>
<comment type="caution">
    <text evidence="2">The sequence shown here is derived from an EMBL/GenBank/DDBJ whole genome shotgun (WGS) entry which is preliminary data.</text>
</comment>
<gene>
    <name evidence="2" type="ORF">CROQUDRAFT_342885</name>
</gene>
<protein>
    <submittedName>
        <fullName evidence="2">Uncharacterized protein</fullName>
    </submittedName>
</protein>
<dbReference type="Proteomes" id="UP000886653">
    <property type="component" value="Unassembled WGS sequence"/>
</dbReference>
<feature type="region of interest" description="Disordered" evidence="1">
    <location>
        <begin position="100"/>
        <end position="208"/>
    </location>
</feature>
<feature type="compositionally biased region" description="Basic and acidic residues" evidence="1">
    <location>
        <begin position="100"/>
        <end position="112"/>
    </location>
</feature>